<dbReference type="GO" id="GO:0003676">
    <property type="term" value="F:nucleic acid binding"/>
    <property type="evidence" value="ECO:0007669"/>
    <property type="project" value="InterPro"/>
</dbReference>
<dbReference type="InterPro" id="IPR001969">
    <property type="entry name" value="Aspartic_peptidase_AS"/>
</dbReference>
<accession>A0A9W6WT13</accession>
<evidence type="ECO:0000313" key="4">
    <source>
        <dbReference type="EMBL" id="GMF15635.1"/>
    </source>
</evidence>
<dbReference type="PROSITE" id="PS50158">
    <property type="entry name" value="ZF_CCHC"/>
    <property type="match status" value="1"/>
</dbReference>
<evidence type="ECO:0000259" key="3">
    <source>
        <dbReference type="PROSITE" id="PS50158"/>
    </source>
</evidence>
<dbReference type="GO" id="GO:0008270">
    <property type="term" value="F:zinc ion binding"/>
    <property type="evidence" value="ECO:0007669"/>
    <property type="project" value="UniProtKB-KW"/>
</dbReference>
<keyword evidence="1" id="KW-0863">Zinc-finger</keyword>
<dbReference type="InterPro" id="IPR036875">
    <property type="entry name" value="Znf_CCHC_sf"/>
</dbReference>
<evidence type="ECO:0000256" key="1">
    <source>
        <dbReference type="PROSITE-ProRule" id="PRU00047"/>
    </source>
</evidence>
<name>A0A9W6WT13_9STRA</name>
<dbReference type="PROSITE" id="PS00141">
    <property type="entry name" value="ASP_PROTEASE"/>
    <property type="match status" value="1"/>
</dbReference>
<feature type="region of interest" description="Disordered" evidence="2">
    <location>
        <begin position="123"/>
        <end position="144"/>
    </location>
</feature>
<dbReference type="PANTHER" id="PTHR15503:SF22">
    <property type="entry name" value="TRANSPOSON TY3-I GAG POLYPROTEIN"/>
    <property type="match status" value="1"/>
</dbReference>
<feature type="region of interest" description="Disordered" evidence="2">
    <location>
        <begin position="377"/>
        <end position="396"/>
    </location>
</feature>
<keyword evidence="5" id="KW-1185">Reference proteome</keyword>
<dbReference type="InterPro" id="IPR001878">
    <property type="entry name" value="Znf_CCHC"/>
</dbReference>
<dbReference type="Pfam" id="PF03732">
    <property type="entry name" value="Retrotrans_gag"/>
    <property type="match status" value="1"/>
</dbReference>
<feature type="compositionally biased region" description="Gly residues" evidence="2">
    <location>
        <begin position="186"/>
        <end position="200"/>
    </location>
</feature>
<dbReference type="CDD" id="cd00303">
    <property type="entry name" value="retropepsin_like"/>
    <property type="match status" value="1"/>
</dbReference>
<keyword evidence="1" id="KW-0479">Metal-binding</keyword>
<evidence type="ECO:0000256" key="2">
    <source>
        <dbReference type="SAM" id="MobiDB-lite"/>
    </source>
</evidence>
<dbReference type="EMBL" id="BSXT01000038">
    <property type="protein sequence ID" value="GMF15635.1"/>
    <property type="molecule type" value="Genomic_DNA"/>
</dbReference>
<dbReference type="InterPro" id="IPR021109">
    <property type="entry name" value="Peptidase_aspartic_dom_sf"/>
</dbReference>
<feature type="region of interest" description="Disordered" evidence="2">
    <location>
        <begin position="179"/>
        <end position="201"/>
    </location>
</feature>
<reference evidence="4" key="1">
    <citation type="submission" date="2023-04" db="EMBL/GenBank/DDBJ databases">
        <title>Phytophthora fragariaefolia NBRC 109709.</title>
        <authorList>
            <person name="Ichikawa N."/>
            <person name="Sato H."/>
            <person name="Tonouchi N."/>
        </authorList>
    </citation>
    <scope>NUCLEOTIDE SEQUENCE</scope>
    <source>
        <strain evidence="4">NBRC 109709</strain>
    </source>
</reference>
<evidence type="ECO:0000313" key="5">
    <source>
        <dbReference type="Proteomes" id="UP001165121"/>
    </source>
</evidence>
<dbReference type="OrthoDB" id="165129at2759"/>
<dbReference type="InterPro" id="IPR005162">
    <property type="entry name" value="Retrotrans_gag_dom"/>
</dbReference>
<feature type="domain" description="CCHC-type" evidence="3">
    <location>
        <begin position="166"/>
        <end position="181"/>
    </location>
</feature>
<organism evidence="4 5">
    <name type="scientific">Phytophthora fragariaefolia</name>
    <dbReference type="NCBI Taxonomy" id="1490495"/>
    <lineage>
        <taxon>Eukaryota</taxon>
        <taxon>Sar</taxon>
        <taxon>Stramenopiles</taxon>
        <taxon>Oomycota</taxon>
        <taxon>Peronosporomycetes</taxon>
        <taxon>Peronosporales</taxon>
        <taxon>Peronosporaceae</taxon>
        <taxon>Phytophthora</taxon>
    </lineage>
</organism>
<dbReference type="InterPro" id="IPR032567">
    <property type="entry name" value="RTL1-rel"/>
</dbReference>
<dbReference type="GO" id="GO:0006508">
    <property type="term" value="P:proteolysis"/>
    <property type="evidence" value="ECO:0007669"/>
    <property type="project" value="InterPro"/>
</dbReference>
<comment type="caution">
    <text evidence="4">The sequence shown here is derived from an EMBL/GenBank/DDBJ whole genome shotgun (WGS) entry which is preliminary data.</text>
</comment>
<proteinExistence type="predicted"/>
<dbReference type="SUPFAM" id="SSF57756">
    <property type="entry name" value="Retrovirus zinc finger-like domains"/>
    <property type="match status" value="1"/>
</dbReference>
<dbReference type="AlphaFoldDB" id="A0A9W6WT13"/>
<dbReference type="SUPFAM" id="SSF50630">
    <property type="entry name" value="Acid proteases"/>
    <property type="match status" value="1"/>
</dbReference>
<keyword evidence="1" id="KW-0862">Zinc</keyword>
<dbReference type="Gene3D" id="4.10.60.10">
    <property type="entry name" value="Zinc finger, CCHC-type"/>
    <property type="match status" value="1"/>
</dbReference>
<gene>
    <name evidence="4" type="ORF">Pfra01_000050300</name>
</gene>
<dbReference type="PANTHER" id="PTHR15503">
    <property type="entry name" value="LDOC1 RELATED"/>
    <property type="match status" value="1"/>
</dbReference>
<dbReference type="GO" id="GO:0004190">
    <property type="term" value="F:aspartic-type endopeptidase activity"/>
    <property type="evidence" value="ECO:0007669"/>
    <property type="project" value="InterPro"/>
</dbReference>
<protein>
    <submittedName>
        <fullName evidence="4">Unnamed protein product</fullName>
    </submittedName>
</protein>
<dbReference type="Gene3D" id="2.40.70.10">
    <property type="entry name" value="Acid Proteases"/>
    <property type="match status" value="1"/>
</dbReference>
<sequence>MLAANFRDGAASWYHAKVMVEHVTYTTLDELHAALTAEFVPPDQQFRLRAELRQCKQRGSVDDFVKDFRRLMAQIHGMHPLDQVDHFCEGLKSETKKEVMYLRCATLADAIAAAQAYERTHFSGDRSRSAGLQPSRGAGEGATPMDLSVVDSRQIDKRTCRERNLCFYCKESGHRIASCPRKKGPGGRTGGQGQGVGQGNGLARRTTPFIKTVYIADKPLRMLIDSGASHCILKDGVMDTTQMPIIQVSARGFDGGAQQRLVPTCDLTVDCDSVICRVPFIFWPMTYDYDGILGRPWLEQCNPVIDWASQSLAFPGSNADQPAVPPFLRNEELSEVTFEDFRRRLEAGEYAEVYTVETARHEGRHPVAAESAISPLSGRAGRTGRVRRGTTKEGLD</sequence>
<dbReference type="Proteomes" id="UP001165121">
    <property type="component" value="Unassembled WGS sequence"/>
</dbReference>